<evidence type="ECO:0000313" key="2">
    <source>
        <dbReference type="Proteomes" id="UP000327362"/>
    </source>
</evidence>
<accession>A0AAI8SNR8</accession>
<dbReference type="AlphaFoldDB" id="A0AAI8SNR8"/>
<name>A0AAI8SNR8_MYCAV</name>
<gene>
    <name evidence="1" type="ORF">JPH1_28010</name>
</gene>
<sequence>MHPNPVPVTVPDPPPHHRPTVRLRWRYSLPHGSADRILVSLLHRIVMGRGRLVLSNDDGPARGPAG</sequence>
<proteinExistence type="predicted"/>
<dbReference type="Proteomes" id="UP000327362">
    <property type="component" value="Chromosome"/>
</dbReference>
<evidence type="ECO:0000313" key="1">
    <source>
        <dbReference type="EMBL" id="BBN48326.1"/>
    </source>
</evidence>
<organism evidence="1 2">
    <name type="scientific">Mycobacterium avium subsp. hominissuis</name>
    <dbReference type="NCBI Taxonomy" id="439334"/>
    <lineage>
        <taxon>Bacteria</taxon>
        <taxon>Bacillati</taxon>
        <taxon>Actinomycetota</taxon>
        <taxon>Actinomycetes</taxon>
        <taxon>Mycobacteriales</taxon>
        <taxon>Mycobacteriaceae</taxon>
        <taxon>Mycobacterium</taxon>
        <taxon>Mycobacterium avium complex (MAC)</taxon>
    </lineage>
</organism>
<reference evidence="1 2" key="1">
    <citation type="submission" date="2019-09" db="EMBL/GenBank/DDBJ databases">
        <title>Complete genome sequence of Mycobacterium avium subsp. hominissuis strain JP-H-1.</title>
        <authorList>
            <person name="Kinoshita Y."/>
            <person name="Niwa H."/>
            <person name="Uchida-Fujii E."/>
            <person name="Nukada T."/>
        </authorList>
    </citation>
    <scope>NUCLEOTIDE SEQUENCE [LARGE SCALE GENOMIC DNA]</scope>
    <source>
        <strain evidence="1 2">JP-H-1</strain>
    </source>
</reference>
<dbReference type="EMBL" id="AP020326">
    <property type="protein sequence ID" value="BBN48326.1"/>
    <property type="molecule type" value="Genomic_DNA"/>
</dbReference>
<protein>
    <submittedName>
        <fullName evidence="1">Uncharacterized protein</fullName>
    </submittedName>
</protein>